<name>A0A918WAI6_9GAMM</name>
<reference evidence="3" key="1">
    <citation type="journal article" date="2014" name="Int. J. Syst. Evol. Microbiol.">
        <title>Complete genome sequence of Corynebacterium casei LMG S-19264T (=DSM 44701T), isolated from a smear-ripened cheese.</title>
        <authorList>
            <consortium name="US DOE Joint Genome Institute (JGI-PGF)"/>
            <person name="Walter F."/>
            <person name="Albersmeier A."/>
            <person name="Kalinowski J."/>
            <person name="Ruckert C."/>
        </authorList>
    </citation>
    <scope>NUCLEOTIDE SEQUENCE</scope>
    <source>
        <strain evidence="3">KCTC 23077</strain>
    </source>
</reference>
<dbReference type="PANTHER" id="PTHR11820">
    <property type="entry name" value="ACYLPYRUVASE"/>
    <property type="match status" value="1"/>
</dbReference>
<dbReference type="Pfam" id="PF01557">
    <property type="entry name" value="FAA_hydrolase"/>
    <property type="match status" value="1"/>
</dbReference>
<evidence type="ECO:0000259" key="2">
    <source>
        <dbReference type="Pfam" id="PF01557"/>
    </source>
</evidence>
<reference evidence="3" key="2">
    <citation type="submission" date="2020-09" db="EMBL/GenBank/DDBJ databases">
        <authorList>
            <person name="Sun Q."/>
            <person name="Kim S."/>
        </authorList>
    </citation>
    <scope>NUCLEOTIDE SEQUENCE</scope>
    <source>
        <strain evidence="3">KCTC 23077</strain>
    </source>
</reference>
<protein>
    <submittedName>
        <fullName evidence="3">Fumarylacetoacetase</fullName>
    </submittedName>
</protein>
<evidence type="ECO:0000313" key="4">
    <source>
        <dbReference type="Proteomes" id="UP000646426"/>
    </source>
</evidence>
<organism evidence="3 4">
    <name type="scientific">Cognatilysobacter bugurensis</name>
    <dbReference type="NCBI Taxonomy" id="543356"/>
    <lineage>
        <taxon>Bacteria</taxon>
        <taxon>Pseudomonadati</taxon>
        <taxon>Pseudomonadota</taxon>
        <taxon>Gammaproteobacteria</taxon>
        <taxon>Lysobacterales</taxon>
        <taxon>Lysobacteraceae</taxon>
        <taxon>Cognatilysobacter</taxon>
    </lineage>
</organism>
<sequence length="244" mass="25923">MADVIPVPAPVRIPVRGSGTLSSGRFPVRRIHCVGRNFADHAREMGAQVAASPAERGQPVFFTKPADAIVLDGVVPYPRATRELHHEVELVVALGADAPEGVLDPSEADALVFGYAIGLDLTRRDLQAAMKAKGLPWDIAKAFDASAPVSEIVPAREVGSLASRSITLDVNGTRRQHGALHDLVWSVPEILHELSRLYALRAGDLIFMGTPAGVGPLVPGDRFEARLDDIVSLTGRVTGAMPPA</sequence>
<keyword evidence="1" id="KW-0479">Metal-binding</keyword>
<dbReference type="PANTHER" id="PTHR11820:SF90">
    <property type="entry name" value="FLUTATHIONE S-TRANSFERASE"/>
    <property type="match status" value="1"/>
</dbReference>
<feature type="domain" description="Fumarylacetoacetase-like C-terminal" evidence="2">
    <location>
        <begin position="31"/>
        <end position="237"/>
    </location>
</feature>
<dbReference type="InterPro" id="IPR036663">
    <property type="entry name" value="Fumarylacetoacetase_C_sf"/>
</dbReference>
<dbReference type="Gene3D" id="3.90.850.10">
    <property type="entry name" value="Fumarylacetoacetase-like, C-terminal domain"/>
    <property type="match status" value="1"/>
</dbReference>
<dbReference type="Proteomes" id="UP000646426">
    <property type="component" value="Unassembled WGS sequence"/>
</dbReference>
<proteinExistence type="predicted"/>
<evidence type="ECO:0000256" key="1">
    <source>
        <dbReference type="ARBA" id="ARBA00022723"/>
    </source>
</evidence>
<dbReference type="GO" id="GO:0046872">
    <property type="term" value="F:metal ion binding"/>
    <property type="evidence" value="ECO:0007669"/>
    <property type="project" value="UniProtKB-KW"/>
</dbReference>
<comment type="caution">
    <text evidence="3">The sequence shown here is derived from an EMBL/GenBank/DDBJ whole genome shotgun (WGS) entry which is preliminary data.</text>
</comment>
<dbReference type="GO" id="GO:0018773">
    <property type="term" value="F:acetylpyruvate hydrolase activity"/>
    <property type="evidence" value="ECO:0007669"/>
    <property type="project" value="TreeGrafter"/>
</dbReference>
<evidence type="ECO:0000313" key="3">
    <source>
        <dbReference type="EMBL" id="GHA89229.1"/>
    </source>
</evidence>
<dbReference type="SUPFAM" id="SSF56529">
    <property type="entry name" value="FAH"/>
    <property type="match status" value="1"/>
</dbReference>
<dbReference type="AlphaFoldDB" id="A0A918WAI6"/>
<accession>A0A918WAI6</accession>
<keyword evidence="4" id="KW-1185">Reference proteome</keyword>
<dbReference type="InterPro" id="IPR011234">
    <property type="entry name" value="Fumarylacetoacetase-like_C"/>
</dbReference>
<dbReference type="EMBL" id="BMYD01000006">
    <property type="protein sequence ID" value="GHA89229.1"/>
    <property type="molecule type" value="Genomic_DNA"/>
</dbReference>
<gene>
    <name evidence="3" type="ORF">GCM10007067_28930</name>
</gene>